<proteinExistence type="predicted"/>
<name>A0ABW8YLJ6_9SPHN</name>
<evidence type="ECO:0008006" key="3">
    <source>
        <dbReference type="Google" id="ProtNLM"/>
    </source>
</evidence>
<dbReference type="Proteomes" id="UP001629244">
    <property type="component" value="Unassembled WGS sequence"/>
</dbReference>
<dbReference type="EMBL" id="JBELQC010000001">
    <property type="protein sequence ID" value="MFL9840090.1"/>
    <property type="molecule type" value="Genomic_DNA"/>
</dbReference>
<gene>
    <name evidence="1" type="ORF">ABS767_03860</name>
</gene>
<evidence type="ECO:0000313" key="2">
    <source>
        <dbReference type="Proteomes" id="UP001629244"/>
    </source>
</evidence>
<protein>
    <recommendedName>
        <fullName evidence="3">DUF2059 domain-containing protein</fullName>
    </recommendedName>
</protein>
<evidence type="ECO:0000313" key="1">
    <source>
        <dbReference type="EMBL" id="MFL9840090.1"/>
    </source>
</evidence>
<reference evidence="1 2" key="1">
    <citation type="submission" date="2024-06" db="EMBL/GenBank/DDBJ databases">
        <authorList>
            <person name="Kaempfer P."/>
            <person name="Viver T."/>
        </authorList>
    </citation>
    <scope>NUCLEOTIDE SEQUENCE [LARGE SCALE GENOMIC DNA]</scope>
    <source>
        <strain evidence="1 2">ST-64</strain>
    </source>
</reference>
<accession>A0ABW8YLJ6</accession>
<comment type="caution">
    <text evidence="1">The sequence shown here is derived from an EMBL/GenBank/DDBJ whole genome shotgun (WGS) entry which is preliminary data.</text>
</comment>
<dbReference type="RefSeq" id="WP_408077042.1">
    <property type="nucleotide sequence ID" value="NZ_JBELQC010000001.1"/>
</dbReference>
<organism evidence="1 2">
    <name type="scientific">Sphingomonas plantiphila</name>
    <dbReference type="NCBI Taxonomy" id="3163295"/>
    <lineage>
        <taxon>Bacteria</taxon>
        <taxon>Pseudomonadati</taxon>
        <taxon>Pseudomonadota</taxon>
        <taxon>Alphaproteobacteria</taxon>
        <taxon>Sphingomonadales</taxon>
        <taxon>Sphingomonadaceae</taxon>
        <taxon>Sphingomonas</taxon>
    </lineage>
</organism>
<keyword evidence="2" id="KW-1185">Reference proteome</keyword>
<sequence>MLTIMLSIAMQAATPSAEALDLGRRLAAHGTLATLAPMLIEKDTAELASEAKTLSDSERDRLQALGREIGAKGTKRIVDAIGSAYAARLSIEDLRLLVAQAENPAAARRRAVEVPALVEAMAAVGELDFKKDLAAAFCKETGKLCTRR</sequence>